<accession>A0ABR4BDL5</accession>
<keyword evidence="2" id="KW-1185">Reference proteome</keyword>
<gene>
    <name evidence="1" type="ORF">ABVK25_004341</name>
</gene>
<dbReference type="Proteomes" id="UP001590951">
    <property type="component" value="Unassembled WGS sequence"/>
</dbReference>
<evidence type="ECO:0000313" key="1">
    <source>
        <dbReference type="EMBL" id="KAL2055533.1"/>
    </source>
</evidence>
<evidence type="ECO:0000313" key="2">
    <source>
        <dbReference type="Proteomes" id="UP001590951"/>
    </source>
</evidence>
<organism evidence="1 2">
    <name type="scientific">Lepraria finkii</name>
    <dbReference type="NCBI Taxonomy" id="1340010"/>
    <lineage>
        <taxon>Eukaryota</taxon>
        <taxon>Fungi</taxon>
        <taxon>Dikarya</taxon>
        <taxon>Ascomycota</taxon>
        <taxon>Pezizomycotina</taxon>
        <taxon>Lecanoromycetes</taxon>
        <taxon>OSLEUM clade</taxon>
        <taxon>Lecanoromycetidae</taxon>
        <taxon>Lecanorales</taxon>
        <taxon>Lecanorineae</taxon>
        <taxon>Stereocaulaceae</taxon>
        <taxon>Lepraria</taxon>
    </lineage>
</organism>
<name>A0ABR4BDL5_9LECA</name>
<proteinExistence type="predicted"/>
<protein>
    <submittedName>
        <fullName evidence="1">Uncharacterized protein</fullName>
    </submittedName>
</protein>
<reference evidence="1 2" key="1">
    <citation type="submission" date="2024-09" db="EMBL/GenBank/DDBJ databases">
        <title>Rethinking Asexuality: The Enigmatic Case of Functional Sexual Genes in Lepraria (Stereocaulaceae).</title>
        <authorList>
            <person name="Doellman M."/>
            <person name="Sun Y."/>
            <person name="Barcenas-Pena A."/>
            <person name="Lumbsch H.T."/>
            <person name="Grewe F."/>
        </authorList>
    </citation>
    <scope>NUCLEOTIDE SEQUENCE [LARGE SCALE GENOMIC DNA]</scope>
    <source>
        <strain evidence="1 2">Grewe 0041</strain>
    </source>
</reference>
<dbReference type="EMBL" id="JBHFEH010000011">
    <property type="protein sequence ID" value="KAL2055533.1"/>
    <property type="molecule type" value="Genomic_DNA"/>
</dbReference>
<comment type="caution">
    <text evidence="1">The sequence shown here is derived from an EMBL/GenBank/DDBJ whole genome shotgun (WGS) entry which is preliminary data.</text>
</comment>
<sequence length="207" mass="23875">MVHIFRAPPNVAAAREKLFNPTELQVWSPEDYDKFSPYATNFWSHKRSTPLNSAQLGTQISYYYCRLYPKEIIRSPATANSSANTSYHVEIFGSSIYYSKRYGRSTLSAGRFMWEDSGFELYEGITSEYYTKEIDDEIGALYHRRLDMREALDSLKSKYYDLEEAVAELLQGLADNALKRWVARLEYITGPLRNMGIADLEAKLQAE</sequence>